<feature type="transmembrane region" description="Helical" evidence="6">
    <location>
        <begin position="236"/>
        <end position="263"/>
    </location>
</feature>
<dbReference type="PANTHER" id="PTHR30294">
    <property type="entry name" value="MEMBRANE COMPONENT OF ABC TRANSPORTER YHHJ-RELATED"/>
    <property type="match status" value="1"/>
</dbReference>
<proteinExistence type="predicted"/>
<keyword evidence="2" id="KW-1003">Cell membrane</keyword>
<evidence type="ECO:0000256" key="6">
    <source>
        <dbReference type="SAM" id="Phobius"/>
    </source>
</evidence>
<organism evidence="8 9">
    <name type="scientific">Candidatus Schekmanbacteria bacterium RBG_16_38_11</name>
    <dbReference type="NCBI Taxonomy" id="1817880"/>
    <lineage>
        <taxon>Bacteria</taxon>
        <taxon>Candidatus Schekmaniibacteriota</taxon>
    </lineage>
</organism>
<feature type="domain" description="ABC-2 type transporter transmembrane" evidence="7">
    <location>
        <begin position="33"/>
        <end position="367"/>
    </location>
</feature>
<evidence type="ECO:0000313" key="8">
    <source>
        <dbReference type="EMBL" id="OGL44737.1"/>
    </source>
</evidence>
<protein>
    <recommendedName>
        <fullName evidence="7">ABC-2 type transporter transmembrane domain-containing protein</fullName>
    </recommendedName>
</protein>
<feature type="transmembrane region" description="Helical" evidence="6">
    <location>
        <begin position="192"/>
        <end position="215"/>
    </location>
</feature>
<dbReference type="Proteomes" id="UP000178435">
    <property type="component" value="Unassembled WGS sequence"/>
</dbReference>
<feature type="transmembrane region" description="Helical" evidence="6">
    <location>
        <begin position="269"/>
        <end position="292"/>
    </location>
</feature>
<evidence type="ECO:0000256" key="1">
    <source>
        <dbReference type="ARBA" id="ARBA00004651"/>
    </source>
</evidence>
<dbReference type="PANTHER" id="PTHR30294:SF29">
    <property type="entry name" value="MULTIDRUG ABC TRANSPORTER PERMEASE YBHS-RELATED"/>
    <property type="match status" value="1"/>
</dbReference>
<comment type="subcellular location">
    <subcellularLocation>
        <location evidence="1">Cell membrane</location>
        <topology evidence="1">Multi-pass membrane protein</topology>
    </subcellularLocation>
</comment>
<dbReference type="Gene3D" id="3.40.1710.10">
    <property type="entry name" value="abc type-2 transporter like domain"/>
    <property type="match status" value="1"/>
</dbReference>
<feature type="transmembrane region" description="Helical" evidence="6">
    <location>
        <begin position="21"/>
        <end position="41"/>
    </location>
</feature>
<feature type="transmembrane region" description="Helical" evidence="6">
    <location>
        <begin position="304"/>
        <end position="324"/>
    </location>
</feature>
<comment type="caution">
    <text evidence="8">The sequence shown here is derived from an EMBL/GenBank/DDBJ whole genome shotgun (WGS) entry which is preliminary data.</text>
</comment>
<evidence type="ECO:0000256" key="2">
    <source>
        <dbReference type="ARBA" id="ARBA00022475"/>
    </source>
</evidence>
<evidence type="ECO:0000313" key="9">
    <source>
        <dbReference type="Proteomes" id="UP000178435"/>
    </source>
</evidence>
<evidence type="ECO:0000256" key="5">
    <source>
        <dbReference type="ARBA" id="ARBA00023136"/>
    </source>
</evidence>
<name>A0A1F7RV12_9BACT</name>
<dbReference type="InterPro" id="IPR051449">
    <property type="entry name" value="ABC-2_transporter_component"/>
</dbReference>
<dbReference type="GO" id="GO:0005886">
    <property type="term" value="C:plasma membrane"/>
    <property type="evidence" value="ECO:0007669"/>
    <property type="project" value="UniProtKB-SubCell"/>
</dbReference>
<sequence length="368" mass="42133">MFRQILNLMKKEFLQLKRDKKLLRVVLTAPFMQLFLFGYAATLDIEHIKTAVYDMDKSKLSREFLDRFFKSRYFDLSLYCKSLDEVEKSIDRGTSKAGIVIPPDFSEKLKDNKEVKVQLLTDGTDSNLARIGLNYASVITRGFTFDIFFKNISDTLYAENNRVYYTLKKNEGKLIDLRLRLLFNPELRSRNFMIPGIIVMILLVITMILTSVSIVKEKELGTIEQLLLSPIKTSELIIGKLLPFAIIGFIEVILIIFFAMYWFDLPMRGSFVLLLSLSLVFLFNTLGLGILISTVSNTQQQAMMTAFMIMLPSIILSGLLFPIANMPVPIQYITYIIAPRYFLEIIRGIFLKGIGVSELLPQIGALMF</sequence>
<dbReference type="EMBL" id="MGDF01000129">
    <property type="protein sequence ID" value="OGL44737.1"/>
    <property type="molecule type" value="Genomic_DNA"/>
</dbReference>
<feature type="non-terminal residue" evidence="8">
    <location>
        <position position="368"/>
    </location>
</feature>
<dbReference type="Pfam" id="PF12698">
    <property type="entry name" value="ABC2_membrane_3"/>
    <property type="match status" value="1"/>
</dbReference>
<evidence type="ECO:0000256" key="3">
    <source>
        <dbReference type="ARBA" id="ARBA00022692"/>
    </source>
</evidence>
<evidence type="ECO:0000256" key="4">
    <source>
        <dbReference type="ARBA" id="ARBA00022989"/>
    </source>
</evidence>
<reference evidence="8 9" key="1">
    <citation type="journal article" date="2016" name="Nat. Commun.">
        <title>Thousands of microbial genomes shed light on interconnected biogeochemical processes in an aquifer system.</title>
        <authorList>
            <person name="Anantharaman K."/>
            <person name="Brown C.T."/>
            <person name="Hug L.A."/>
            <person name="Sharon I."/>
            <person name="Castelle C.J."/>
            <person name="Probst A.J."/>
            <person name="Thomas B.C."/>
            <person name="Singh A."/>
            <person name="Wilkins M.J."/>
            <person name="Karaoz U."/>
            <person name="Brodie E.L."/>
            <person name="Williams K.H."/>
            <person name="Hubbard S.S."/>
            <person name="Banfield J.F."/>
        </authorList>
    </citation>
    <scope>NUCLEOTIDE SEQUENCE [LARGE SCALE GENOMIC DNA]</scope>
</reference>
<accession>A0A1F7RV12</accession>
<dbReference type="GO" id="GO:0140359">
    <property type="term" value="F:ABC-type transporter activity"/>
    <property type="evidence" value="ECO:0007669"/>
    <property type="project" value="InterPro"/>
</dbReference>
<evidence type="ECO:0000259" key="7">
    <source>
        <dbReference type="Pfam" id="PF12698"/>
    </source>
</evidence>
<gene>
    <name evidence="8" type="ORF">A2149_07755</name>
</gene>
<keyword evidence="5 6" id="KW-0472">Membrane</keyword>
<keyword evidence="3 6" id="KW-0812">Transmembrane</keyword>
<dbReference type="InterPro" id="IPR013525">
    <property type="entry name" value="ABC2_TM"/>
</dbReference>
<keyword evidence="4 6" id="KW-1133">Transmembrane helix</keyword>
<dbReference type="AlphaFoldDB" id="A0A1F7RV12"/>